<accession>A0A1I0K9B0</accession>
<name>A0A1I0K9B0_9ACTN</name>
<proteinExistence type="predicted"/>
<protein>
    <submittedName>
        <fullName evidence="1">Uncharacterized protein</fullName>
    </submittedName>
</protein>
<sequence>MWVVALLVSEHASQYVIAVPHSHLSPGLILDAPAGADDFLVVFGDDTESRAQLLHDDAGRPVLRVGGYMTARGTVVDERLWSVREAARHGDRLRLRLGHSLP</sequence>
<reference evidence="1 2" key="1">
    <citation type="submission" date="2016-10" db="EMBL/GenBank/DDBJ databases">
        <authorList>
            <person name="de Groot N.N."/>
        </authorList>
    </citation>
    <scope>NUCLEOTIDE SEQUENCE [LARGE SCALE GENOMIC DNA]</scope>
    <source>
        <strain evidence="1 2">CGMCC 4.5598</strain>
    </source>
</reference>
<organism evidence="1 2">
    <name type="scientific">Nonomuraea wenchangensis</name>
    <dbReference type="NCBI Taxonomy" id="568860"/>
    <lineage>
        <taxon>Bacteria</taxon>
        <taxon>Bacillati</taxon>
        <taxon>Actinomycetota</taxon>
        <taxon>Actinomycetes</taxon>
        <taxon>Streptosporangiales</taxon>
        <taxon>Streptosporangiaceae</taxon>
        <taxon>Nonomuraea</taxon>
    </lineage>
</organism>
<dbReference type="AlphaFoldDB" id="A0A1I0K9B0"/>
<dbReference type="Proteomes" id="UP000199361">
    <property type="component" value="Unassembled WGS sequence"/>
</dbReference>
<gene>
    <name evidence="1" type="ORF">SAMN05421811_107175</name>
</gene>
<dbReference type="EMBL" id="FOHX01000007">
    <property type="protein sequence ID" value="SEU19924.1"/>
    <property type="molecule type" value="Genomic_DNA"/>
</dbReference>
<keyword evidence="2" id="KW-1185">Reference proteome</keyword>
<evidence type="ECO:0000313" key="1">
    <source>
        <dbReference type="EMBL" id="SEU19924.1"/>
    </source>
</evidence>
<evidence type="ECO:0000313" key="2">
    <source>
        <dbReference type="Proteomes" id="UP000199361"/>
    </source>
</evidence>